<proteinExistence type="predicted"/>
<comment type="caution">
    <text evidence="1">The sequence shown here is derived from an EMBL/GenBank/DDBJ whole genome shotgun (WGS) entry which is preliminary data.</text>
</comment>
<protein>
    <submittedName>
        <fullName evidence="1">Uncharacterized protein</fullName>
    </submittedName>
</protein>
<evidence type="ECO:0000313" key="2">
    <source>
        <dbReference type="Proteomes" id="UP000178448"/>
    </source>
</evidence>
<reference evidence="1 2" key="1">
    <citation type="journal article" date="2016" name="Nat. Commun.">
        <title>Thousands of microbial genomes shed light on interconnected biogeochemical processes in an aquifer system.</title>
        <authorList>
            <person name="Anantharaman K."/>
            <person name="Brown C.T."/>
            <person name="Hug L.A."/>
            <person name="Sharon I."/>
            <person name="Castelle C.J."/>
            <person name="Probst A.J."/>
            <person name="Thomas B.C."/>
            <person name="Singh A."/>
            <person name="Wilkins M.J."/>
            <person name="Karaoz U."/>
            <person name="Brodie E.L."/>
            <person name="Williams K.H."/>
            <person name="Hubbard S.S."/>
            <person name="Banfield J.F."/>
        </authorList>
    </citation>
    <scope>NUCLEOTIDE SEQUENCE [LARGE SCALE GENOMIC DNA]</scope>
</reference>
<dbReference type="Proteomes" id="UP000178448">
    <property type="component" value="Unassembled WGS sequence"/>
</dbReference>
<dbReference type="AlphaFoldDB" id="A0A1F5YRM8"/>
<accession>A0A1F5YRM8</accession>
<sequence length="143" mass="15522">MIHINTEKIVILKGADGIRQAYRETLKAGALDIVCLSQKYDAVLGGFFEGEYAPVLYGPDITTREILPDTPENRAAADKKGNKHEVRLLAGAAHSESDMVISADRVTLVSFDPAAPFAAIITDRGLVASLKMQFDALWGHLKV</sequence>
<organism evidence="1 2">
    <name type="scientific">Candidatus Gottesmanbacteria bacterium RBG_16_52_11</name>
    <dbReference type="NCBI Taxonomy" id="1798374"/>
    <lineage>
        <taxon>Bacteria</taxon>
        <taxon>Candidatus Gottesmaniibacteriota</taxon>
    </lineage>
</organism>
<evidence type="ECO:0000313" key="1">
    <source>
        <dbReference type="EMBL" id="OGG02532.1"/>
    </source>
</evidence>
<name>A0A1F5YRM8_9BACT</name>
<dbReference type="EMBL" id="MFJD01000007">
    <property type="protein sequence ID" value="OGG02532.1"/>
    <property type="molecule type" value="Genomic_DNA"/>
</dbReference>
<gene>
    <name evidence="1" type="ORF">A2Z33_01915</name>
</gene>